<dbReference type="PANTHER" id="PTHR47535:SF9">
    <property type="entry name" value="CALPONIN-HOMOLOGY (CH) DOMAIN-CONTAINING PROTEIN"/>
    <property type="match status" value="1"/>
</dbReference>
<feature type="domain" description="Nesprin-1/3 spectrin repeats region" evidence="6">
    <location>
        <begin position="71"/>
        <end position="174"/>
    </location>
</feature>
<dbReference type="InterPro" id="IPR002017">
    <property type="entry name" value="Spectrin_repeat"/>
</dbReference>
<organism evidence="7 8">
    <name type="scientific">Pan troglodytes</name>
    <name type="common">Chimpanzee</name>
    <dbReference type="NCBI Taxonomy" id="9598"/>
    <lineage>
        <taxon>Eukaryota</taxon>
        <taxon>Metazoa</taxon>
        <taxon>Chordata</taxon>
        <taxon>Craniata</taxon>
        <taxon>Vertebrata</taxon>
        <taxon>Euteleostomi</taxon>
        <taxon>Mammalia</taxon>
        <taxon>Eutheria</taxon>
        <taxon>Euarchontoglires</taxon>
        <taxon>Primates</taxon>
        <taxon>Haplorrhini</taxon>
        <taxon>Catarrhini</taxon>
        <taxon>Hominidae</taxon>
        <taxon>Pan</taxon>
    </lineage>
</organism>
<dbReference type="Pfam" id="PF25803">
    <property type="entry name" value="Spectrin_SYNE1_2"/>
    <property type="match status" value="1"/>
</dbReference>
<evidence type="ECO:0000256" key="5">
    <source>
        <dbReference type="ARBA" id="ARBA00023136"/>
    </source>
</evidence>
<evidence type="ECO:0000256" key="2">
    <source>
        <dbReference type="ARBA" id="ARBA00022692"/>
    </source>
</evidence>
<accession>A0A2J8Q9X0</accession>
<feature type="non-terminal residue" evidence="7">
    <location>
        <position position="1"/>
    </location>
</feature>
<keyword evidence="4" id="KW-1133">Transmembrane helix</keyword>
<evidence type="ECO:0000313" key="7">
    <source>
        <dbReference type="EMBL" id="PNI93060.1"/>
    </source>
</evidence>
<dbReference type="SUPFAM" id="SSF46966">
    <property type="entry name" value="Spectrin repeat"/>
    <property type="match status" value="2"/>
</dbReference>
<dbReference type="InterPro" id="IPR057932">
    <property type="entry name" value="Spectrin_SYNE1_3"/>
</dbReference>
<evidence type="ECO:0000259" key="6">
    <source>
        <dbReference type="Pfam" id="PF25803"/>
    </source>
</evidence>
<dbReference type="CDD" id="cd00176">
    <property type="entry name" value="SPEC"/>
    <property type="match status" value="1"/>
</dbReference>
<sequence>ELIDSREIGASRLSRVESLAPEVKQNTTASGCELMHTEMQALRADWKQWEDSVFQTQSCLENLVSQMALSEQEFSGQVAQLEQALEEFSALLKTWAQQLTLLEGKNTDEEIVECWHKGQEILDALQKAEPRTEDLKSQLNELCRFSRDLSTYSGKVSGLIKEYNCLCLQASKGCQNKEQILQQRFRKAFRDFQQWLVNAKITTAKCFDIPQNISEVSTSLQKIQEFLSESENGQHKLNMMLSKGELLSTLLTKEKAKGIQAKVTAAKEDWKNFHSNLHQKESALENLKIQMKDFEVSAEPIQDWLSKTEKMVHESSNRLYDLPAKRREQQKLQSVLEEIHCYEPQLNRLKEKAQQLWEGQAASKSFRHRVSQLSSQYLALSNLTKEKVSRLDRIVAEHNQFSLGIKELQDWMTDAIHMLDSYCHPTSDKSVLDSRTLKLEVCIFT</sequence>
<evidence type="ECO:0000256" key="3">
    <source>
        <dbReference type="ARBA" id="ARBA00022737"/>
    </source>
</evidence>
<name>A0A2J8Q9X0_PANTR</name>
<dbReference type="GO" id="GO:0016020">
    <property type="term" value="C:membrane"/>
    <property type="evidence" value="ECO:0007669"/>
    <property type="project" value="UniProtKB-SubCell"/>
</dbReference>
<evidence type="ECO:0000256" key="4">
    <source>
        <dbReference type="ARBA" id="ARBA00022989"/>
    </source>
</evidence>
<dbReference type="Pfam" id="PF00435">
    <property type="entry name" value="Spectrin"/>
    <property type="match status" value="2"/>
</dbReference>
<evidence type="ECO:0000256" key="1">
    <source>
        <dbReference type="ARBA" id="ARBA00004370"/>
    </source>
</evidence>
<gene>
    <name evidence="7" type="ORF">CK820_G0037879</name>
</gene>
<keyword evidence="5" id="KW-0472">Membrane</keyword>
<comment type="subcellular location">
    <subcellularLocation>
        <location evidence="1">Membrane</location>
    </subcellularLocation>
</comment>
<dbReference type="SMART" id="SM00150">
    <property type="entry name" value="SPEC"/>
    <property type="match status" value="2"/>
</dbReference>
<dbReference type="EMBL" id="NBAG03000056">
    <property type="protein sequence ID" value="PNI93060.1"/>
    <property type="molecule type" value="Genomic_DNA"/>
</dbReference>
<evidence type="ECO:0000313" key="8">
    <source>
        <dbReference type="Proteomes" id="UP000236370"/>
    </source>
</evidence>
<dbReference type="Gene3D" id="1.20.58.60">
    <property type="match status" value="2"/>
</dbReference>
<keyword evidence="3" id="KW-0677">Repeat</keyword>
<dbReference type="AlphaFoldDB" id="A0A2J8Q9X0"/>
<dbReference type="FunFam" id="1.20.58.60:FF:000231">
    <property type="entry name" value="Spectrin repeat containing, nuclear envelope 1a"/>
    <property type="match status" value="1"/>
</dbReference>
<keyword evidence="2" id="KW-0812">Transmembrane</keyword>
<proteinExistence type="predicted"/>
<dbReference type="PANTHER" id="PTHR47535">
    <property type="entry name" value="MUSCLE-SPECIFIC PROTEIN 300 KDA, ISOFORM G"/>
    <property type="match status" value="1"/>
</dbReference>
<protein>
    <submittedName>
        <fullName evidence="7">SYNE1 isoform 18</fullName>
    </submittedName>
</protein>
<dbReference type="Proteomes" id="UP000236370">
    <property type="component" value="Unassembled WGS sequence"/>
</dbReference>
<dbReference type="InterPro" id="IPR052403">
    <property type="entry name" value="LINC-complex_assoc"/>
</dbReference>
<reference evidence="7 8" key="1">
    <citation type="submission" date="2017-12" db="EMBL/GenBank/DDBJ databases">
        <title>High-resolution comparative analysis of great ape genomes.</title>
        <authorList>
            <person name="Pollen A."/>
            <person name="Hastie A."/>
            <person name="Hormozdiari F."/>
            <person name="Dougherty M."/>
            <person name="Liu R."/>
            <person name="Chaisson M."/>
            <person name="Hoppe E."/>
            <person name="Hill C."/>
            <person name="Pang A."/>
            <person name="Hillier L."/>
            <person name="Baker C."/>
            <person name="Armstrong J."/>
            <person name="Shendure J."/>
            <person name="Paten B."/>
            <person name="Wilson R."/>
            <person name="Chao H."/>
            <person name="Schneider V."/>
            <person name="Ventura M."/>
            <person name="Kronenberg Z."/>
            <person name="Murali S."/>
            <person name="Gordon D."/>
            <person name="Cantsilieris S."/>
            <person name="Munson K."/>
            <person name="Nelson B."/>
            <person name="Raja A."/>
            <person name="Underwood J."/>
            <person name="Diekhans M."/>
            <person name="Fiddes I."/>
            <person name="Haussler D."/>
            <person name="Eichler E."/>
        </authorList>
    </citation>
    <scope>NUCLEOTIDE SEQUENCE [LARGE SCALE GENOMIC DNA]</scope>
    <source>
        <strain evidence="7">Yerkes chimp pedigree #C0471</strain>
    </source>
</reference>
<comment type="caution">
    <text evidence="7">The sequence shown here is derived from an EMBL/GenBank/DDBJ whole genome shotgun (WGS) entry which is preliminary data.</text>
</comment>
<dbReference type="InterPro" id="IPR018159">
    <property type="entry name" value="Spectrin/alpha-actinin"/>
</dbReference>